<organism evidence="2 4">
    <name type="scientific">Didymodactylos carnosus</name>
    <dbReference type="NCBI Taxonomy" id="1234261"/>
    <lineage>
        <taxon>Eukaryota</taxon>
        <taxon>Metazoa</taxon>
        <taxon>Spiralia</taxon>
        <taxon>Gnathifera</taxon>
        <taxon>Rotifera</taxon>
        <taxon>Eurotatoria</taxon>
        <taxon>Bdelloidea</taxon>
        <taxon>Philodinida</taxon>
        <taxon>Philodinidae</taxon>
        <taxon>Didymodactylos</taxon>
    </lineage>
</organism>
<dbReference type="Proteomes" id="UP000681722">
    <property type="component" value="Unassembled WGS sequence"/>
</dbReference>
<proteinExistence type="predicted"/>
<evidence type="ECO:0000313" key="3">
    <source>
        <dbReference type="EMBL" id="CAF3730428.1"/>
    </source>
</evidence>
<gene>
    <name evidence="2" type="ORF">GPM918_LOCUS11464</name>
    <name evidence="3" type="ORF">SRO942_LOCUS11465</name>
</gene>
<dbReference type="AlphaFoldDB" id="A0A814DLC8"/>
<feature type="coiled-coil region" evidence="1">
    <location>
        <begin position="73"/>
        <end position="110"/>
    </location>
</feature>
<dbReference type="EMBL" id="CAJOBC010002382">
    <property type="protein sequence ID" value="CAF3730428.1"/>
    <property type="molecule type" value="Genomic_DNA"/>
</dbReference>
<keyword evidence="1" id="KW-0175">Coiled coil</keyword>
<protein>
    <submittedName>
        <fullName evidence="2">Uncharacterized protein</fullName>
    </submittedName>
</protein>
<accession>A0A814DLC8</accession>
<dbReference type="Proteomes" id="UP000663829">
    <property type="component" value="Unassembled WGS sequence"/>
</dbReference>
<keyword evidence="4" id="KW-1185">Reference proteome</keyword>
<comment type="caution">
    <text evidence="2">The sequence shown here is derived from an EMBL/GenBank/DDBJ whole genome shotgun (WGS) entry which is preliminary data.</text>
</comment>
<name>A0A814DLC8_9BILA</name>
<sequence length="123" mass="14096">MTTPNVVSESIADELAQLLEELETDEIKNVTGTIACQDIQTSLDRITDELRVIVDEQYFVELHEICRSIRQIFNILCEKLTKAEAKIEELTKLEEQVKTMQKQLDKAEISDGHLCSVRSQRNC</sequence>
<evidence type="ECO:0000256" key="1">
    <source>
        <dbReference type="SAM" id="Coils"/>
    </source>
</evidence>
<dbReference type="EMBL" id="CAJNOQ010002382">
    <property type="protein sequence ID" value="CAF0955291.1"/>
    <property type="molecule type" value="Genomic_DNA"/>
</dbReference>
<evidence type="ECO:0000313" key="2">
    <source>
        <dbReference type="EMBL" id="CAF0955291.1"/>
    </source>
</evidence>
<reference evidence="2" key="1">
    <citation type="submission" date="2021-02" db="EMBL/GenBank/DDBJ databases">
        <authorList>
            <person name="Nowell W R."/>
        </authorList>
    </citation>
    <scope>NUCLEOTIDE SEQUENCE</scope>
</reference>
<evidence type="ECO:0000313" key="4">
    <source>
        <dbReference type="Proteomes" id="UP000663829"/>
    </source>
</evidence>